<dbReference type="InterPro" id="IPR004463">
    <property type="entry name" value="UDP-acyl_GlcNac_deAcase"/>
</dbReference>
<dbReference type="GO" id="GO:0103117">
    <property type="term" value="F:UDP-3-O-acyl-N-acetylglucosamine deacetylase activity"/>
    <property type="evidence" value="ECO:0007669"/>
    <property type="project" value="InterPro"/>
</dbReference>
<sequence length="330" mass="38235">MKVLTRISEIKDLLSDRNPDIFSLPPEFSIEVDIDPDYSYTIQNEFTVEGKATFENKDAVVKVSPAQNGRSGFSWNGIRYDLDSQKCIKGNHNIQLGEVKVIEHPLAWMLAFGVYADFTLSESSFPTFDFCDRVYMDQAKGNWRRLERRKKITVSSPFALVWDKGYCVLEPAAQESKGLLIDHQVEYPGNTVGRSRIVAELTPEKFSYFGDARTTAFRNKKDAESFYQIGLSGGLKDYPFTLENVLLLDEDKIYNIREKFKDPRSNYNYEFICHELIDIISWLRFVEEKYEGKFFGKMTTFLFDHHKQIDIAQFSCDPEELEKYGIRIGN</sequence>
<dbReference type="Pfam" id="PF03331">
    <property type="entry name" value="LpxC"/>
    <property type="match status" value="1"/>
</dbReference>
<accession>A0A2M9XF29</accession>
<dbReference type="GO" id="GO:0009245">
    <property type="term" value="P:lipid A biosynthetic process"/>
    <property type="evidence" value="ECO:0007669"/>
    <property type="project" value="InterPro"/>
</dbReference>
<name>A0A2M9XF29_9LEPT</name>
<reference evidence="2 3" key="1">
    <citation type="submission" date="2017-07" db="EMBL/GenBank/DDBJ databases">
        <title>Leptospira spp. isolated from tropical soils.</title>
        <authorList>
            <person name="Thibeaux R."/>
            <person name="Iraola G."/>
            <person name="Ferres I."/>
            <person name="Bierque E."/>
            <person name="Girault D."/>
            <person name="Soupe-Gilbert M.-E."/>
            <person name="Picardeau M."/>
            <person name="Goarant C."/>
        </authorList>
    </citation>
    <scope>NUCLEOTIDE SEQUENCE [LARGE SCALE GENOMIC DNA]</scope>
    <source>
        <strain evidence="2 3">MCA1-C-A1</strain>
    </source>
</reference>
<dbReference type="RefSeq" id="WP_100706068.1">
    <property type="nucleotide sequence ID" value="NZ_NPDL01000003.1"/>
</dbReference>
<evidence type="ECO:0000256" key="1">
    <source>
        <dbReference type="ARBA" id="ARBA00002923"/>
    </source>
</evidence>
<keyword evidence="3" id="KW-1185">Reference proteome</keyword>
<dbReference type="GO" id="GO:0016746">
    <property type="term" value="F:acyltransferase activity"/>
    <property type="evidence" value="ECO:0007669"/>
    <property type="project" value="UniProtKB-KW"/>
</dbReference>
<dbReference type="EMBL" id="NPDN01000003">
    <property type="protein sequence ID" value="PJZ26280.1"/>
    <property type="molecule type" value="Genomic_DNA"/>
</dbReference>
<comment type="caution">
    <text evidence="2">The sequence shown here is derived from an EMBL/GenBank/DDBJ whole genome shotgun (WGS) entry which is preliminary data.</text>
</comment>
<proteinExistence type="predicted"/>
<keyword evidence="2" id="KW-0808">Transferase</keyword>
<dbReference type="AlphaFoldDB" id="A0A2M9XF29"/>
<organism evidence="2 3">
    <name type="scientific">Leptospira hartskeerlii</name>
    <dbReference type="NCBI Taxonomy" id="2023177"/>
    <lineage>
        <taxon>Bacteria</taxon>
        <taxon>Pseudomonadati</taxon>
        <taxon>Spirochaetota</taxon>
        <taxon>Spirochaetia</taxon>
        <taxon>Leptospirales</taxon>
        <taxon>Leptospiraceae</taxon>
        <taxon>Leptospira</taxon>
    </lineage>
</organism>
<protein>
    <submittedName>
        <fullName evidence="2">UDP-3-O-(3-hydroxymyristoyl)glucosamine N-acyltransferase</fullName>
    </submittedName>
</protein>
<gene>
    <name evidence="2" type="ORF">CH357_07220</name>
</gene>
<dbReference type="Gene3D" id="3.30.1700.10">
    <property type="entry name" value="lpxc deacetylase, domain 2"/>
    <property type="match status" value="1"/>
</dbReference>
<dbReference type="InterPro" id="IPR011334">
    <property type="entry name" value="UDP-acyl_GlcNac_deAcase_C"/>
</dbReference>
<dbReference type="GO" id="GO:0016020">
    <property type="term" value="C:membrane"/>
    <property type="evidence" value="ECO:0007669"/>
    <property type="project" value="GOC"/>
</dbReference>
<dbReference type="OrthoDB" id="341815at2"/>
<keyword evidence="2" id="KW-0012">Acyltransferase</keyword>
<evidence type="ECO:0000313" key="3">
    <source>
        <dbReference type="Proteomes" id="UP000232196"/>
    </source>
</evidence>
<comment type="function">
    <text evidence="1">Catalyzes the hydrolysis of UDP-3-O-myristoyl-N-acetylglucosamine to form UDP-3-O-myristoylglucosamine and acetate, the committed step in lipid A biosynthesis.</text>
</comment>
<evidence type="ECO:0000313" key="2">
    <source>
        <dbReference type="EMBL" id="PJZ26280.1"/>
    </source>
</evidence>
<dbReference type="Proteomes" id="UP000232196">
    <property type="component" value="Unassembled WGS sequence"/>
</dbReference>